<name>E2ZDP8_9FIRM</name>
<dbReference type="GO" id="GO:0005737">
    <property type="term" value="C:cytoplasm"/>
    <property type="evidence" value="ECO:0007669"/>
    <property type="project" value="TreeGrafter"/>
</dbReference>
<dbReference type="PANTHER" id="PTHR13932">
    <property type="entry name" value="COPROPORPHYRINIGEN III OXIDASE"/>
    <property type="match status" value="1"/>
</dbReference>
<dbReference type="GO" id="GO:0051539">
    <property type="term" value="F:4 iron, 4 sulfur cluster binding"/>
    <property type="evidence" value="ECO:0007669"/>
    <property type="project" value="TreeGrafter"/>
</dbReference>
<dbReference type="Pfam" id="PF04055">
    <property type="entry name" value="Radical_SAM"/>
    <property type="match status" value="1"/>
</dbReference>
<dbReference type="EMBL" id="AECS01000039">
    <property type="protein sequence ID" value="EFQ03610.1"/>
    <property type="molecule type" value="Genomic_DNA"/>
</dbReference>
<keyword evidence="1" id="KW-0949">S-adenosyl-L-methionine</keyword>
<sequence length="481" mass="54178">MTKKAAAYVYTGPDDWHGFVGQVLASLGYVYDREGKDAAVRLASRKKGLILDGYFTDSNGQARNFGPYVVTTKKEVKNYLLEACRTLTKRPPSPWGKLTGVRPLKLVHTLFDEGLSPEGVRHRLGKEFDVADRTADLLVQVAVTQRPYVVQHETRDAALYVGIPYCASHCLYCSFPSRLVGNEKAERLLDFTNKLIEDIQDVQRLCSDTGIRIDSIYVGGGTPTSLSVEAVERIMSALQPLAGACREWTVEAGRPDTMTEEKARILRAYGVDRISINPQTMQQHLLDALGRRHTVRDIYRMFDYCRDAGFSVINTDFIAGLPGQTVEDMRQNLEAVCQLAPENVTIHTLALKKGAPLFRHTLREEIPPVQVVEEMVTSAEESLCRQGYAPYYLYRQQYMAAEFANIGYAKDGTISRYNIEMMEERQTVLGVGPGSATKFIVPHRKMEKMYMPKDIGQYTEALTERMKRRRLLCASVYEGVN</sequence>
<dbReference type="InterPro" id="IPR013785">
    <property type="entry name" value="Aldolase_TIM"/>
</dbReference>
<comment type="caution">
    <text evidence="6">The sequence shown here is derived from an EMBL/GenBank/DDBJ whole genome shotgun (WGS) entry which is preliminary data.</text>
</comment>
<dbReference type="SFLD" id="SFLDG01065">
    <property type="entry name" value="anaerobic_coproporphyrinogen-I"/>
    <property type="match status" value="1"/>
</dbReference>
<dbReference type="HOGENOM" id="CLU_029256_0_0_9"/>
<organism evidence="6 7">
    <name type="scientific">Megasphaera micronuciformis F0359</name>
    <dbReference type="NCBI Taxonomy" id="706434"/>
    <lineage>
        <taxon>Bacteria</taxon>
        <taxon>Bacillati</taxon>
        <taxon>Bacillota</taxon>
        <taxon>Negativicutes</taxon>
        <taxon>Veillonellales</taxon>
        <taxon>Veillonellaceae</taxon>
        <taxon>Megasphaera</taxon>
    </lineage>
</organism>
<dbReference type="InterPro" id="IPR007197">
    <property type="entry name" value="rSAM"/>
</dbReference>
<dbReference type="InterPro" id="IPR034505">
    <property type="entry name" value="Coproporphyrinogen-III_oxidase"/>
</dbReference>
<keyword evidence="3" id="KW-0408">Iron</keyword>
<evidence type="ECO:0000256" key="1">
    <source>
        <dbReference type="ARBA" id="ARBA00022691"/>
    </source>
</evidence>
<dbReference type="SMART" id="SM00729">
    <property type="entry name" value="Elp3"/>
    <property type="match status" value="1"/>
</dbReference>
<dbReference type="SUPFAM" id="SSF102114">
    <property type="entry name" value="Radical SAM enzymes"/>
    <property type="match status" value="1"/>
</dbReference>
<keyword evidence="7" id="KW-1185">Reference proteome</keyword>
<accession>E2ZDP8</accession>
<dbReference type="GO" id="GO:0006779">
    <property type="term" value="P:porphyrin-containing compound biosynthetic process"/>
    <property type="evidence" value="ECO:0007669"/>
    <property type="project" value="TreeGrafter"/>
</dbReference>
<reference evidence="6 7" key="1">
    <citation type="submission" date="2010-08" db="EMBL/GenBank/DDBJ databases">
        <authorList>
            <person name="Weinstock G."/>
            <person name="Sodergren E."/>
            <person name="Clifton S."/>
            <person name="Fulton L."/>
            <person name="Fulton B."/>
            <person name="Courtney L."/>
            <person name="Fronick C."/>
            <person name="Harrison M."/>
            <person name="Strong C."/>
            <person name="Farmer C."/>
            <person name="Delahaunty K."/>
            <person name="Markovic C."/>
            <person name="Hall O."/>
            <person name="Minx P."/>
            <person name="Tomlinson C."/>
            <person name="Mitreva M."/>
            <person name="Hou S."/>
            <person name="Chen J."/>
            <person name="Wollam A."/>
            <person name="Pepin K.H."/>
            <person name="Johnson M."/>
            <person name="Bhonagiri V."/>
            <person name="Zhang X."/>
            <person name="Suruliraj S."/>
            <person name="Warren W."/>
            <person name="Chinwalla A."/>
            <person name="Mardis E.R."/>
            <person name="Wilson R.K."/>
        </authorList>
    </citation>
    <scope>NUCLEOTIDE SEQUENCE [LARGE SCALE GENOMIC DNA]</scope>
    <source>
        <strain evidence="6 7">F0359</strain>
    </source>
</reference>
<dbReference type="InterPro" id="IPR023995">
    <property type="entry name" value="HemZ"/>
</dbReference>
<dbReference type="InterPro" id="IPR058240">
    <property type="entry name" value="rSAM_sf"/>
</dbReference>
<dbReference type="Gene3D" id="3.20.20.70">
    <property type="entry name" value="Aldolase class I"/>
    <property type="match status" value="1"/>
</dbReference>
<evidence type="ECO:0000313" key="7">
    <source>
        <dbReference type="Proteomes" id="UP000003195"/>
    </source>
</evidence>
<dbReference type="GO" id="GO:0051989">
    <property type="term" value="F:coproporphyrinogen dehydrogenase activity"/>
    <property type="evidence" value="ECO:0007669"/>
    <property type="project" value="UniProtKB-EC"/>
</dbReference>
<gene>
    <name evidence="6" type="primary">hemZ</name>
    <name evidence="6" type="ORF">HMPREF9429_01553</name>
</gene>
<dbReference type="GO" id="GO:0046872">
    <property type="term" value="F:metal ion binding"/>
    <property type="evidence" value="ECO:0007669"/>
    <property type="project" value="UniProtKB-KW"/>
</dbReference>
<evidence type="ECO:0000256" key="2">
    <source>
        <dbReference type="ARBA" id="ARBA00022723"/>
    </source>
</evidence>
<keyword evidence="6" id="KW-0560">Oxidoreductase</keyword>
<dbReference type="eggNOG" id="COG0635">
    <property type="taxonomic scope" value="Bacteria"/>
</dbReference>
<evidence type="ECO:0000313" key="6">
    <source>
        <dbReference type="EMBL" id="EFQ03610.1"/>
    </source>
</evidence>
<dbReference type="OrthoDB" id="9808022at2"/>
<evidence type="ECO:0000259" key="5">
    <source>
        <dbReference type="PROSITE" id="PS51918"/>
    </source>
</evidence>
<evidence type="ECO:0000256" key="3">
    <source>
        <dbReference type="ARBA" id="ARBA00023004"/>
    </source>
</evidence>
<dbReference type="SFLD" id="SFLDG01082">
    <property type="entry name" value="B12-binding_domain_containing"/>
    <property type="match status" value="1"/>
</dbReference>
<evidence type="ECO:0000256" key="4">
    <source>
        <dbReference type="ARBA" id="ARBA00023014"/>
    </source>
</evidence>
<dbReference type="NCBIfam" id="TIGR03994">
    <property type="entry name" value="rSAM_HemZ"/>
    <property type="match status" value="1"/>
</dbReference>
<dbReference type="CDD" id="cd01335">
    <property type="entry name" value="Radical_SAM"/>
    <property type="match status" value="1"/>
</dbReference>
<protein>
    <submittedName>
        <fullName evidence="6">Coproporphyrinogen dehydrogenase HemZ</fullName>
        <ecNumber evidence="6">1.3.98.3</ecNumber>
    </submittedName>
</protein>
<dbReference type="SFLD" id="SFLDS00029">
    <property type="entry name" value="Radical_SAM"/>
    <property type="match status" value="1"/>
</dbReference>
<dbReference type="STRING" id="706434.HMPREF9429_01553"/>
<keyword evidence="4" id="KW-0411">Iron-sulfur</keyword>
<dbReference type="AlphaFoldDB" id="E2ZDP8"/>
<proteinExistence type="predicted"/>
<dbReference type="RefSeq" id="WP_006942823.1">
    <property type="nucleotide sequence ID" value="NZ_GL538208.1"/>
</dbReference>
<dbReference type="PANTHER" id="PTHR13932:SF1">
    <property type="entry name" value="OXYGEN-INDEPENDENT COPROPORPHYRINOGEN-III OXIDASE-LIKE PROTEIN HEMZ"/>
    <property type="match status" value="1"/>
</dbReference>
<dbReference type="EC" id="1.3.98.3" evidence="6"/>
<feature type="domain" description="Radical SAM core" evidence="5">
    <location>
        <begin position="149"/>
        <end position="385"/>
    </location>
</feature>
<dbReference type="InterPro" id="IPR006638">
    <property type="entry name" value="Elp3/MiaA/NifB-like_rSAM"/>
</dbReference>
<dbReference type="Proteomes" id="UP000003195">
    <property type="component" value="Unassembled WGS sequence"/>
</dbReference>
<dbReference type="SFLD" id="SFLDF00310">
    <property type="entry name" value="oxygen-independent_coproporphy"/>
    <property type="match status" value="1"/>
</dbReference>
<keyword evidence="2" id="KW-0479">Metal-binding</keyword>
<dbReference type="PROSITE" id="PS51918">
    <property type="entry name" value="RADICAL_SAM"/>
    <property type="match status" value="1"/>
</dbReference>